<gene>
    <name evidence="1" type="primary">lptD</name>
    <name evidence="3" type="ORF">D3273_05995</name>
</gene>
<dbReference type="Proteomes" id="UP000290759">
    <property type="component" value="Unassembled WGS sequence"/>
</dbReference>
<dbReference type="InterPro" id="IPR050218">
    <property type="entry name" value="LptD"/>
</dbReference>
<evidence type="ECO:0000313" key="4">
    <source>
        <dbReference type="Proteomes" id="UP000290759"/>
    </source>
</evidence>
<comment type="similarity">
    <text evidence="1">Belongs to the LptD family.</text>
</comment>
<keyword evidence="1" id="KW-0732">Signal</keyword>
<proteinExistence type="inferred from homology"/>
<dbReference type="HAMAP" id="MF_01411">
    <property type="entry name" value="LPS_assembly_LptD"/>
    <property type="match status" value="1"/>
</dbReference>
<dbReference type="GO" id="GO:0009279">
    <property type="term" value="C:cell outer membrane"/>
    <property type="evidence" value="ECO:0007669"/>
    <property type="project" value="UniProtKB-SubCell"/>
</dbReference>
<evidence type="ECO:0000259" key="2">
    <source>
        <dbReference type="Pfam" id="PF04453"/>
    </source>
</evidence>
<comment type="caution">
    <text evidence="1">Lacks conserved residue(s) required for the propagation of feature annotation.</text>
</comment>
<dbReference type="OrthoDB" id="9760225at2"/>
<accession>A0A4Q2U986</accession>
<dbReference type="InterPro" id="IPR020889">
    <property type="entry name" value="LipoPS_assembly_LptD"/>
</dbReference>
<dbReference type="PANTHER" id="PTHR30189:SF1">
    <property type="entry name" value="LPS-ASSEMBLY PROTEIN LPTD"/>
    <property type="match status" value="1"/>
</dbReference>
<dbReference type="AlphaFoldDB" id="A0A4Q2U986"/>
<dbReference type="RefSeq" id="WP_129224505.1">
    <property type="nucleotide sequence ID" value="NZ_QYBB01000004.1"/>
</dbReference>
<feature type="domain" description="LptD C-terminal" evidence="2">
    <location>
        <begin position="343"/>
        <end position="772"/>
    </location>
</feature>
<keyword evidence="1" id="KW-0472">Membrane</keyword>
<evidence type="ECO:0000313" key="3">
    <source>
        <dbReference type="EMBL" id="RYC33002.1"/>
    </source>
</evidence>
<keyword evidence="4" id="KW-1185">Reference proteome</keyword>
<comment type="subunit">
    <text evidence="1">Component of the lipopolysaccharide transport and assembly complex.</text>
</comment>
<reference evidence="3 4" key="1">
    <citation type="submission" date="2018-12" db="EMBL/GenBank/DDBJ databases">
        <authorList>
            <person name="Grouzdev D.S."/>
            <person name="Krutkina M.S."/>
        </authorList>
    </citation>
    <scope>NUCLEOTIDE SEQUENCE [LARGE SCALE GENOMIC DNA]</scope>
    <source>
        <strain evidence="3 4">RmlP026</strain>
    </source>
</reference>
<dbReference type="PANTHER" id="PTHR30189">
    <property type="entry name" value="LPS-ASSEMBLY PROTEIN"/>
    <property type="match status" value="1"/>
</dbReference>
<dbReference type="GO" id="GO:0043165">
    <property type="term" value="P:Gram-negative-bacterium-type cell outer membrane assembly"/>
    <property type="evidence" value="ECO:0007669"/>
    <property type="project" value="UniProtKB-UniRule"/>
</dbReference>
<name>A0A4Q2U986_9HYPH</name>
<organism evidence="3 4">
    <name type="scientific">Lichenibacterium minor</name>
    <dbReference type="NCBI Taxonomy" id="2316528"/>
    <lineage>
        <taxon>Bacteria</taxon>
        <taxon>Pseudomonadati</taxon>
        <taxon>Pseudomonadota</taxon>
        <taxon>Alphaproteobacteria</taxon>
        <taxon>Hyphomicrobiales</taxon>
        <taxon>Lichenihabitantaceae</taxon>
        <taxon>Lichenibacterium</taxon>
    </lineage>
</organism>
<dbReference type="Pfam" id="PF04453">
    <property type="entry name" value="LptD"/>
    <property type="match status" value="1"/>
</dbReference>
<keyword evidence="1" id="KW-0998">Cell outer membrane</keyword>
<dbReference type="EMBL" id="QYBB01000004">
    <property type="protein sequence ID" value="RYC33002.1"/>
    <property type="molecule type" value="Genomic_DNA"/>
</dbReference>
<reference evidence="3 4" key="2">
    <citation type="submission" date="2019-02" db="EMBL/GenBank/DDBJ databases">
        <title>'Lichenibacterium ramalinii' gen. nov. sp. nov., 'Lichenibacterium minor' gen. nov. sp. nov.</title>
        <authorList>
            <person name="Pankratov T."/>
        </authorList>
    </citation>
    <scope>NUCLEOTIDE SEQUENCE [LARGE SCALE GENOMIC DNA]</scope>
    <source>
        <strain evidence="3 4">RmlP026</strain>
    </source>
</reference>
<sequence>MGRRFGPDVREALPSRRLREIALPAASRGISILTGRFGAARTCACAALALSVFGAAVPAAAQASPPGPSPAAAPAAAPEAKKDRLLVEAKQLVYNRDTNVVSADGNVQLYYQGRVLEADKVIYDRNANRVFASGHAKLTEADGTATYSDKFELTDDFKTGFVDSLSTITKDKTFFTSPRAERTEGETSTFEKGTYTACAPCAAHPERPPLWQVKAMKIVHKTDEQMIYFEDATLELYGVPIAYVPYFSTPDPTVTRKTGFLTPHYVTESRLGVGAAQPFFWNLAPNYDLTLTPTVLSKQGFFGEVEWRHRLESGSYSVLATGIDQLDPTAYSKQPFGTGDRDFRGSIESTGKFFINPSWKYGWDVALFSDKYFVQDYNIRSSSLGTDYIKESISTAYLTGQGDRSYFNLQGYRIVGLSSFDFNKQQPLVLPTVDYNRTFALDPALTAGIGGEVKVDSNITSLTRTAAAYQATGTRLLDSAFSLYDVCPSTTGNTLAPGFKPPSCFLRGIAGDYTRASTTVSYQNKYIDPIGEVWKPFAFVRADGKWLNLNESNAYTFTSGTGQSTISNADQANFFGQHNEDLSGDIVPGVGLEYRYPLLIASSFANQVIEPIGQVILRPNVAHAGKTPNEDAQSLVFDDTTLFEWNKYSGYDRVEGGTRANAGVQYTATFPTGGYVNALFGQSYALAGSNSYAVSDVSNVGLDSGLQTDRSDYVSRLLVAPTTNFTVEAKGRFDSKSFDPKAIDLIGTAKFFGTTTNVQYANYAAQPNIGYVHDRSGVLLGERFDFLDHYYVNGSATLELNPYKYNTATLQYDIKSSRPEFAVIGAGFGYQDDCTTVSLNYSRSYTDAVAGGVNNQNVNQTVLLSLNLRTLADFKLNQSLGATSTVQDGVFK</sequence>
<dbReference type="Gene3D" id="2.60.450.10">
    <property type="entry name" value="Lipopolysaccharide (LPS) transport protein A like domain"/>
    <property type="match status" value="1"/>
</dbReference>
<dbReference type="GO" id="GO:0015920">
    <property type="term" value="P:lipopolysaccharide transport"/>
    <property type="evidence" value="ECO:0007669"/>
    <property type="project" value="InterPro"/>
</dbReference>
<dbReference type="GO" id="GO:1990351">
    <property type="term" value="C:transporter complex"/>
    <property type="evidence" value="ECO:0007669"/>
    <property type="project" value="TreeGrafter"/>
</dbReference>
<evidence type="ECO:0000256" key="1">
    <source>
        <dbReference type="HAMAP-Rule" id="MF_01411"/>
    </source>
</evidence>
<protein>
    <recommendedName>
        <fullName evidence="1">LPS-assembly protein LptD</fullName>
    </recommendedName>
</protein>
<comment type="subcellular location">
    <subcellularLocation>
        <location evidence="1">Cell outer membrane</location>
    </subcellularLocation>
</comment>
<comment type="caution">
    <text evidence="3">The sequence shown here is derived from an EMBL/GenBank/DDBJ whole genome shotgun (WGS) entry which is preliminary data.</text>
</comment>
<dbReference type="InterPro" id="IPR007543">
    <property type="entry name" value="LptD_C"/>
</dbReference>
<comment type="function">
    <text evidence="1">Involved in the assembly of lipopolysaccharide (LPS) at the surface of the outer membrane.</text>
</comment>